<dbReference type="Pfam" id="PF00578">
    <property type="entry name" value="AhpC-TSA"/>
    <property type="match status" value="1"/>
</dbReference>
<dbReference type="Gene3D" id="3.40.30.10">
    <property type="entry name" value="Glutaredoxin"/>
    <property type="match status" value="1"/>
</dbReference>
<keyword evidence="3" id="KW-1185">Reference proteome</keyword>
<name>A0ABY7V6I1_9DEIO</name>
<dbReference type="InterPro" id="IPR000866">
    <property type="entry name" value="AhpC/TSA"/>
</dbReference>
<geneLocation type="plasmid" evidence="2 3">
    <name>pDATS03</name>
</geneLocation>
<proteinExistence type="predicted"/>
<evidence type="ECO:0000313" key="3">
    <source>
        <dbReference type="Proteomes" id="UP001217044"/>
    </source>
</evidence>
<protein>
    <submittedName>
        <fullName evidence="2">Redoxin domain-containing protein</fullName>
    </submittedName>
</protein>
<gene>
    <name evidence="2" type="ORF">M8445_18010</name>
</gene>
<evidence type="ECO:0000259" key="1">
    <source>
        <dbReference type="Pfam" id="PF00578"/>
    </source>
</evidence>
<organism evidence="2 3">
    <name type="scientific">Deinococcus aquaticus</name>
    <dbReference type="NCBI Taxonomy" id="328692"/>
    <lineage>
        <taxon>Bacteria</taxon>
        <taxon>Thermotogati</taxon>
        <taxon>Deinococcota</taxon>
        <taxon>Deinococci</taxon>
        <taxon>Deinococcales</taxon>
        <taxon>Deinococcaceae</taxon>
        <taxon>Deinococcus</taxon>
    </lineage>
</organism>
<dbReference type="SUPFAM" id="SSF52833">
    <property type="entry name" value="Thioredoxin-like"/>
    <property type="match status" value="1"/>
</dbReference>
<dbReference type="EMBL" id="CP115168">
    <property type="protein sequence ID" value="WDA60799.1"/>
    <property type="molecule type" value="Genomic_DNA"/>
</dbReference>
<reference evidence="2 3" key="1">
    <citation type="submission" date="2022-12" db="EMBL/GenBank/DDBJ databases">
        <title>Genome Sequence of Deinococcus aquaticus Type Strain PB314.</title>
        <authorList>
            <person name="Albert C."/>
            <person name="Hill J."/>
            <person name="Boren L."/>
            <person name="Scholz-Ng S."/>
            <person name="Fatema N."/>
            <person name="Grosso R."/>
            <person name="Soboslay E."/>
            <person name="Tuohy J."/>
        </authorList>
    </citation>
    <scope>NUCLEOTIDE SEQUENCE [LARGE SCALE GENOMIC DNA]</scope>
    <source>
        <strain evidence="2 3">PB-314</strain>
        <plasmid evidence="2 3">pDATS03</plasmid>
    </source>
</reference>
<evidence type="ECO:0000313" key="2">
    <source>
        <dbReference type="EMBL" id="WDA60799.1"/>
    </source>
</evidence>
<dbReference type="Proteomes" id="UP001217044">
    <property type="component" value="Plasmid pDATS03"/>
</dbReference>
<sequence length="183" mass="19974">MHAWLEVGQVAPDFVLPALGGGDVRLSALRERRMWLSFNRQSTCAICNPRHAAVIATQSYLAPLGIQTVIIWGSPVADLALGIRRQRPQYPVLADPDDHTYARYGLTHSLRGTRDPRNLSTIMQGFAMMGAAALKSDGDLLRMPAELLIGPDGVIERAHYAAFGTNFLPLEDVIAWSQGGDLP</sequence>
<feature type="domain" description="Alkyl hydroperoxide reductase subunit C/ Thiol specific antioxidant" evidence="1">
    <location>
        <begin position="7"/>
        <end position="156"/>
    </location>
</feature>
<dbReference type="InterPro" id="IPR036249">
    <property type="entry name" value="Thioredoxin-like_sf"/>
</dbReference>
<dbReference type="RefSeq" id="WP_273991541.1">
    <property type="nucleotide sequence ID" value="NZ_BAABQT010000027.1"/>
</dbReference>
<keyword evidence="2" id="KW-0614">Plasmid</keyword>
<accession>A0ABY7V6I1</accession>